<accession>A0A0A9CCB5</accession>
<name>A0A0A9CCB5_ARUDO</name>
<organism evidence="1">
    <name type="scientific">Arundo donax</name>
    <name type="common">Giant reed</name>
    <name type="synonym">Donax arundinaceus</name>
    <dbReference type="NCBI Taxonomy" id="35708"/>
    <lineage>
        <taxon>Eukaryota</taxon>
        <taxon>Viridiplantae</taxon>
        <taxon>Streptophyta</taxon>
        <taxon>Embryophyta</taxon>
        <taxon>Tracheophyta</taxon>
        <taxon>Spermatophyta</taxon>
        <taxon>Magnoliopsida</taxon>
        <taxon>Liliopsida</taxon>
        <taxon>Poales</taxon>
        <taxon>Poaceae</taxon>
        <taxon>PACMAD clade</taxon>
        <taxon>Arundinoideae</taxon>
        <taxon>Arundineae</taxon>
        <taxon>Arundo</taxon>
    </lineage>
</organism>
<reference evidence="1" key="1">
    <citation type="submission" date="2014-09" db="EMBL/GenBank/DDBJ databases">
        <authorList>
            <person name="Magalhaes I.L.F."/>
            <person name="Oliveira U."/>
            <person name="Santos F.R."/>
            <person name="Vidigal T.H.D.A."/>
            <person name="Brescovit A.D."/>
            <person name="Santos A.J."/>
        </authorList>
    </citation>
    <scope>NUCLEOTIDE SEQUENCE</scope>
    <source>
        <tissue evidence="1">Shoot tissue taken approximately 20 cm above the soil surface</tissue>
    </source>
</reference>
<dbReference type="AlphaFoldDB" id="A0A0A9CCB5"/>
<proteinExistence type="predicted"/>
<evidence type="ECO:0000313" key="1">
    <source>
        <dbReference type="EMBL" id="JAD73969.1"/>
    </source>
</evidence>
<sequence length="23" mass="2706">MAIKFTICTSCWHHQKSELLSLE</sequence>
<protein>
    <submittedName>
        <fullName evidence="1">Uncharacterized protein</fullName>
    </submittedName>
</protein>
<dbReference type="EMBL" id="GBRH01223926">
    <property type="protein sequence ID" value="JAD73969.1"/>
    <property type="molecule type" value="Transcribed_RNA"/>
</dbReference>
<reference evidence="1" key="2">
    <citation type="journal article" date="2015" name="Data Brief">
        <title>Shoot transcriptome of the giant reed, Arundo donax.</title>
        <authorList>
            <person name="Barrero R.A."/>
            <person name="Guerrero F.D."/>
            <person name="Moolhuijzen P."/>
            <person name="Goolsby J.A."/>
            <person name="Tidwell J."/>
            <person name="Bellgard S.E."/>
            <person name="Bellgard M.I."/>
        </authorList>
    </citation>
    <scope>NUCLEOTIDE SEQUENCE</scope>
    <source>
        <tissue evidence="1">Shoot tissue taken approximately 20 cm above the soil surface</tissue>
    </source>
</reference>